<dbReference type="PROSITE" id="PS50931">
    <property type="entry name" value="HTH_LYSR"/>
    <property type="match status" value="1"/>
</dbReference>
<dbReference type="InterPro" id="IPR036390">
    <property type="entry name" value="WH_DNA-bd_sf"/>
</dbReference>
<evidence type="ECO:0000313" key="6">
    <source>
        <dbReference type="Proteomes" id="UP000256923"/>
    </source>
</evidence>
<dbReference type="InterPro" id="IPR050950">
    <property type="entry name" value="HTH-type_LysR_regulators"/>
</dbReference>
<dbReference type="PRINTS" id="PR00039">
    <property type="entry name" value="HTHLYSR"/>
</dbReference>
<dbReference type="Pfam" id="PF00126">
    <property type="entry name" value="HTH_1"/>
    <property type="match status" value="1"/>
</dbReference>
<comment type="similarity">
    <text evidence="1">Belongs to the LysR transcriptional regulatory family.</text>
</comment>
<keyword evidence="4" id="KW-0804">Transcription</keyword>
<dbReference type="PANTHER" id="PTHR30419:SF8">
    <property type="entry name" value="NITROGEN ASSIMILATION TRANSCRIPTIONAL ACTIVATOR-RELATED"/>
    <property type="match status" value="1"/>
</dbReference>
<dbReference type="FunFam" id="1.10.10.10:FF:000001">
    <property type="entry name" value="LysR family transcriptional regulator"/>
    <property type="match status" value="1"/>
</dbReference>
<dbReference type="Gene3D" id="3.40.190.290">
    <property type="match status" value="1"/>
</dbReference>
<dbReference type="CDD" id="cd08438">
    <property type="entry name" value="PBP2_CidR"/>
    <property type="match status" value="1"/>
</dbReference>
<dbReference type="PANTHER" id="PTHR30419">
    <property type="entry name" value="HTH-TYPE TRANSCRIPTIONAL REGULATOR YBHD"/>
    <property type="match status" value="1"/>
</dbReference>
<dbReference type="SUPFAM" id="SSF53850">
    <property type="entry name" value="Periplasmic binding protein-like II"/>
    <property type="match status" value="1"/>
</dbReference>
<organism evidence="5 6">
    <name type="scientific">Vibrio anguillarum</name>
    <name type="common">Listonella anguillarum</name>
    <dbReference type="NCBI Taxonomy" id="55601"/>
    <lineage>
        <taxon>Bacteria</taxon>
        <taxon>Pseudomonadati</taxon>
        <taxon>Pseudomonadota</taxon>
        <taxon>Gammaproteobacteria</taxon>
        <taxon>Vibrionales</taxon>
        <taxon>Vibrionaceae</taxon>
        <taxon>Vibrio</taxon>
    </lineage>
</organism>
<dbReference type="InterPro" id="IPR000847">
    <property type="entry name" value="LysR_HTH_N"/>
</dbReference>
<sequence length="300" mass="34455">MIKGDIMDIKALRYFVELVNQQSFTRASEQLFVTQPTISKMIRSLEQEIEQPLLHREGRRFWLTDAGEVVYQRALEILAQMSQLEAELVDLNQVKRGQLHLGIPPMVGHLYAGLIRQYRQTYPHVELTIVEYGGRKIEQAILNGEIDVAVTMLSPHPIDNLRSLSLDSYPICAVLPDTSPWKQQEAIGWEQLQNEPFYLYTHDFTLSDYIHSFCLQHGFTPQVAARSSQWDFLVALVKSGVGVAFLPEPLCRRIQGEGVLVKPMTPSIDWHLGLIWHAERYVSRTAEAWIELCQMQNEQP</sequence>
<accession>A0A289GDM9</accession>
<name>A0A289GDM9_VIBAN</name>
<evidence type="ECO:0000256" key="3">
    <source>
        <dbReference type="ARBA" id="ARBA00023125"/>
    </source>
</evidence>
<dbReference type="GO" id="GO:0005829">
    <property type="term" value="C:cytosol"/>
    <property type="evidence" value="ECO:0007669"/>
    <property type="project" value="TreeGrafter"/>
</dbReference>
<protein>
    <submittedName>
        <fullName evidence="5">LysR family transcriptional regulator</fullName>
    </submittedName>
</protein>
<evidence type="ECO:0000256" key="4">
    <source>
        <dbReference type="ARBA" id="ARBA00023163"/>
    </source>
</evidence>
<keyword evidence="2" id="KW-0805">Transcription regulation</keyword>
<evidence type="ECO:0000256" key="1">
    <source>
        <dbReference type="ARBA" id="ARBA00009437"/>
    </source>
</evidence>
<dbReference type="EMBL" id="CP034672">
    <property type="protein sequence ID" value="AZS24138.1"/>
    <property type="molecule type" value="Genomic_DNA"/>
</dbReference>
<dbReference type="InterPro" id="IPR036388">
    <property type="entry name" value="WH-like_DNA-bd_sf"/>
</dbReference>
<evidence type="ECO:0000256" key="2">
    <source>
        <dbReference type="ARBA" id="ARBA00023015"/>
    </source>
</evidence>
<proteinExistence type="inferred from homology"/>
<keyword evidence="3" id="KW-0238">DNA-binding</keyword>
<dbReference type="Pfam" id="PF03466">
    <property type="entry name" value="LysR_substrate"/>
    <property type="match status" value="1"/>
</dbReference>
<dbReference type="GO" id="GO:0003700">
    <property type="term" value="F:DNA-binding transcription factor activity"/>
    <property type="evidence" value="ECO:0007669"/>
    <property type="project" value="InterPro"/>
</dbReference>
<dbReference type="InterPro" id="IPR005119">
    <property type="entry name" value="LysR_subst-bd"/>
</dbReference>
<dbReference type="GO" id="GO:0003677">
    <property type="term" value="F:DNA binding"/>
    <property type="evidence" value="ECO:0007669"/>
    <property type="project" value="UniProtKB-KW"/>
</dbReference>
<reference evidence="5 6" key="1">
    <citation type="submission" date="2018-12" db="EMBL/GenBank/DDBJ databases">
        <title>Characterization and Draft Genome of Vibrio anguillarum J360 Marine Pathogen Isolated from an Outbreak in Lumpfish (Cyclopterus lumpus).</title>
        <authorList>
            <person name="Vasquez J.I."/>
            <person name="Cao T."/>
            <person name="Chakraborty S."/>
            <person name="Gnanagobal H."/>
            <person name="Wescot J."/>
            <person name="Boyce D."/>
            <person name="Santander J."/>
        </authorList>
    </citation>
    <scope>NUCLEOTIDE SEQUENCE [LARGE SCALE GENOMIC DNA]</scope>
    <source>
        <strain evidence="5 6">J360</strain>
    </source>
</reference>
<dbReference type="SUPFAM" id="SSF46785">
    <property type="entry name" value="Winged helix' DNA-binding domain"/>
    <property type="match status" value="1"/>
</dbReference>
<dbReference type="AlphaFoldDB" id="A0A289GDM9"/>
<gene>
    <name evidence="5" type="ORF">DYL72_03060</name>
</gene>
<evidence type="ECO:0000313" key="5">
    <source>
        <dbReference type="EMBL" id="AZS24138.1"/>
    </source>
</evidence>
<dbReference type="Proteomes" id="UP000256923">
    <property type="component" value="Chromosome 1"/>
</dbReference>
<dbReference type="Gene3D" id="1.10.10.10">
    <property type="entry name" value="Winged helix-like DNA-binding domain superfamily/Winged helix DNA-binding domain"/>
    <property type="match status" value="1"/>
</dbReference>